<accession>R7SHK9</accession>
<dbReference type="EMBL" id="JH719760">
    <property type="protein sequence ID" value="EJF55353.1"/>
    <property type="molecule type" value="Genomic_DNA"/>
</dbReference>
<reference evidence="1 2" key="1">
    <citation type="journal article" date="2012" name="Science">
        <title>The Paleozoic origin of enzymatic lignin decomposition reconstructed from 31 fungal genomes.</title>
        <authorList>
            <person name="Floudas D."/>
            <person name="Binder M."/>
            <person name="Riley R."/>
            <person name="Barry K."/>
            <person name="Blanchette R.A."/>
            <person name="Henrissat B."/>
            <person name="Martinez A.T."/>
            <person name="Otillar R."/>
            <person name="Spatafora J.W."/>
            <person name="Yadav J.S."/>
            <person name="Aerts A."/>
            <person name="Benoit I."/>
            <person name="Boyd A."/>
            <person name="Carlson A."/>
            <person name="Copeland A."/>
            <person name="Coutinho P.M."/>
            <person name="de Vries R.P."/>
            <person name="Ferreira P."/>
            <person name="Findley K."/>
            <person name="Foster B."/>
            <person name="Gaskell J."/>
            <person name="Glotzer D."/>
            <person name="Gorecki P."/>
            <person name="Heitman J."/>
            <person name="Hesse C."/>
            <person name="Hori C."/>
            <person name="Igarashi K."/>
            <person name="Jurgens J.A."/>
            <person name="Kallen N."/>
            <person name="Kersten P."/>
            <person name="Kohler A."/>
            <person name="Kuees U."/>
            <person name="Kumar T.K.A."/>
            <person name="Kuo A."/>
            <person name="LaButti K."/>
            <person name="Larrondo L.F."/>
            <person name="Lindquist E."/>
            <person name="Ling A."/>
            <person name="Lombard V."/>
            <person name="Lucas S."/>
            <person name="Lundell T."/>
            <person name="Martin R."/>
            <person name="McLaughlin D.J."/>
            <person name="Morgenstern I."/>
            <person name="Morin E."/>
            <person name="Murat C."/>
            <person name="Nagy L.G."/>
            <person name="Nolan M."/>
            <person name="Ohm R.A."/>
            <person name="Patyshakuliyeva A."/>
            <person name="Rokas A."/>
            <person name="Ruiz-Duenas F.J."/>
            <person name="Sabat G."/>
            <person name="Salamov A."/>
            <person name="Samejima M."/>
            <person name="Schmutz J."/>
            <person name="Slot J.C."/>
            <person name="St John F."/>
            <person name="Stenlid J."/>
            <person name="Sun H."/>
            <person name="Sun S."/>
            <person name="Syed K."/>
            <person name="Tsang A."/>
            <person name="Wiebenga A."/>
            <person name="Young D."/>
            <person name="Pisabarro A."/>
            <person name="Eastwood D.C."/>
            <person name="Martin F."/>
            <person name="Cullen D."/>
            <person name="Grigoriev I.V."/>
            <person name="Hibbett D.S."/>
        </authorList>
    </citation>
    <scope>NUCLEOTIDE SEQUENCE [LARGE SCALE GENOMIC DNA]</scope>
    <source>
        <strain evidence="1 2">LYAD-421 SS1</strain>
    </source>
</reference>
<proteinExistence type="predicted"/>
<dbReference type="OrthoDB" id="2756261at2759"/>
<gene>
    <name evidence="1" type="ORF">DICSQDRAFT_176039</name>
</gene>
<dbReference type="Proteomes" id="UP000053319">
    <property type="component" value="Unassembled WGS sequence"/>
</dbReference>
<dbReference type="AlphaFoldDB" id="R7SHK9"/>
<dbReference type="GeneID" id="18840345"/>
<evidence type="ECO:0000313" key="2">
    <source>
        <dbReference type="Proteomes" id="UP000053319"/>
    </source>
</evidence>
<dbReference type="RefSeq" id="XP_007371908.1">
    <property type="nucleotide sequence ID" value="XM_007371846.1"/>
</dbReference>
<organism evidence="1 2">
    <name type="scientific">Dichomitus squalens (strain LYAD-421)</name>
    <name type="common">Western red white-rot fungus</name>
    <dbReference type="NCBI Taxonomy" id="732165"/>
    <lineage>
        <taxon>Eukaryota</taxon>
        <taxon>Fungi</taxon>
        <taxon>Dikarya</taxon>
        <taxon>Basidiomycota</taxon>
        <taxon>Agaricomycotina</taxon>
        <taxon>Agaricomycetes</taxon>
        <taxon>Polyporales</taxon>
        <taxon>Polyporaceae</taxon>
        <taxon>Dichomitus</taxon>
    </lineage>
</organism>
<evidence type="ECO:0000313" key="1">
    <source>
        <dbReference type="EMBL" id="EJF55353.1"/>
    </source>
</evidence>
<sequence>MRIEYQPQDQTHESYQMMGPVADRDPEGNGHVSQDWCWMGSPHDHRTRQSFFTPSSSLSRLRIHRIFHMDDLYQWFGMDRGESPSINPSVNSESSTGGLPSTPENLFSTPGLHTAGINPIDSTENYVPNGTPEPENSLRATTANPIMVVRPTSKHGRDVDPFEDDMGPRNLLPGQLLRAVAAENCLAASLSVAQTQEVLSFCELPVGHMLVNLKIHLLRNENDLLRRYFRLYHRHPDFVTRLRSLLAAVIFAHNTPAYLSNITNSIAEHIEHHLDIIALTPQSRDDPADWAIVKSAIATETTEMRSALKTKLDISIMNNDDIYALTTKALMYDMRPKEEHWARFAFLRHCAHEHKASGKNGKMFWPYVDGQLVNIRKKLKQVNAPERKEAETKYV</sequence>
<dbReference type="HOGENOM" id="CLU_698339_0_0_1"/>
<protein>
    <submittedName>
        <fullName evidence="1">Uncharacterized protein</fullName>
    </submittedName>
</protein>
<name>R7SHK9_DICSQ</name>
<dbReference type="KEGG" id="dsq:DICSQDRAFT_176039"/>